<dbReference type="SUPFAM" id="SSF52540">
    <property type="entry name" value="P-loop containing nucleoside triphosphate hydrolases"/>
    <property type="match status" value="1"/>
</dbReference>
<comment type="function">
    <text evidence="1 9">May be involved in recombinational repair of damaged DNA.</text>
</comment>
<dbReference type="GO" id="GO:0006310">
    <property type="term" value="P:DNA recombination"/>
    <property type="evidence" value="ECO:0007669"/>
    <property type="project" value="InterPro"/>
</dbReference>
<evidence type="ECO:0000256" key="5">
    <source>
        <dbReference type="ARBA" id="ARBA00022763"/>
    </source>
</evidence>
<gene>
    <name evidence="12" type="primary">recN</name>
    <name evidence="12" type="ORF">DI551_00890</name>
</gene>
<dbReference type="InterPro" id="IPR003395">
    <property type="entry name" value="RecF/RecN/SMC_N"/>
</dbReference>
<evidence type="ECO:0000256" key="1">
    <source>
        <dbReference type="ARBA" id="ARBA00003618"/>
    </source>
</evidence>
<dbReference type="PIRSF" id="PIRSF003128">
    <property type="entry name" value="RecN"/>
    <property type="match status" value="1"/>
</dbReference>
<keyword evidence="4" id="KW-0547">Nucleotide-binding</keyword>
<dbReference type="NCBIfam" id="TIGR00634">
    <property type="entry name" value="recN"/>
    <property type="match status" value="1"/>
</dbReference>
<evidence type="ECO:0000256" key="3">
    <source>
        <dbReference type="ARBA" id="ARBA00021315"/>
    </source>
</evidence>
<dbReference type="CDD" id="cd03241">
    <property type="entry name" value="ABC_RecN"/>
    <property type="match status" value="2"/>
</dbReference>
<keyword evidence="10" id="KW-0175">Coiled coil</keyword>
<dbReference type="PANTHER" id="PTHR11059">
    <property type="entry name" value="DNA REPAIR PROTEIN RECN"/>
    <property type="match status" value="1"/>
</dbReference>
<accession>A0A2W5N593</accession>
<evidence type="ECO:0000259" key="11">
    <source>
        <dbReference type="Pfam" id="PF02463"/>
    </source>
</evidence>
<feature type="coiled-coil region" evidence="10">
    <location>
        <begin position="321"/>
        <end position="348"/>
    </location>
</feature>
<evidence type="ECO:0000256" key="10">
    <source>
        <dbReference type="SAM" id="Coils"/>
    </source>
</evidence>
<evidence type="ECO:0000256" key="6">
    <source>
        <dbReference type="ARBA" id="ARBA00022840"/>
    </source>
</evidence>
<feature type="domain" description="RecF/RecN/SMC N-terminal" evidence="11">
    <location>
        <begin position="7"/>
        <end position="495"/>
    </location>
</feature>
<dbReference type="GO" id="GO:0043590">
    <property type="term" value="C:bacterial nucleoid"/>
    <property type="evidence" value="ECO:0007669"/>
    <property type="project" value="TreeGrafter"/>
</dbReference>
<sequence length="548" mass="59431">MLAGLTIKNVVLIDHLFIQFDKGLCALTGETGAGKSILLDSLGLALGARSESGLVRKGEQAANVSAEFDLPSSHPVFAFLKEQGIDAENPLVLRRSVATDGKSRAFLNDHPISVSLLKQIGEMLVEIHGQFDTQTLLNPRVHRGLLDEYAQSEAAIAALQDAWDVWKDARDALEQKRADMERARAEESYLRAALEQLDDLDPQAGEEEKLVGLRSRLMKREQYIENYATAQRGSEQATAQLNTVWKALEKAGEGGSETAKALDRTMAELQEVSAGIDSLLSSLEDSEYSLSEIDDRLFALKAQARKHACAMEELPAKREEISALLKGIEHQEDTLAALEKDVAKAKKDYMDKAGALSTKRAGAAKQLDKLVAKELVPLKLDKARFETQIEKMNENEWGPEGFDRVQFLVATNPGASAGPLNKIASGGEMSRFMLALKVVLAEVGVAQTLVFDEVDSGIGGATADAVGERLARLAKARQILVVTHSPQVAAKAGYHAIVMKTGKTNPTTKVLPLSNSNERTEEIARMLSGAEITKEARAQAAKLLEKAA</sequence>
<dbReference type="PANTHER" id="PTHR11059:SF0">
    <property type="entry name" value="DNA REPAIR PROTEIN RECN"/>
    <property type="match status" value="1"/>
</dbReference>
<dbReference type="InterPro" id="IPR004604">
    <property type="entry name" value="DNA_recomb/repair_RecN"/>
</dbReference>
<evidence type="ECO:0000256" key="4">
    <source>
        <dbReference type="ARBA" id="ARBA00022741"/>
    </source>
</evidence>
<dbReference type="EMBL" id="QFQB01000003">
    <property type="protein sequence ID" value="PZQ48671.1"/>
    <property type="molecule type" value="Genomic_DNA"/>
</dbReference>
<dbReference type="InterPro" id="IPR027417">
    <property type="entry name" value="P-loop_NTPase"/>
</dbReference>
<keyword evidence="7 9" id="KW-0234">DNA repair</keyword>
<comment type="caution">
    <text evidence="12">The sequence shown here is derived from an EMBL/GenBank/DDBJ whole genome shotgun (WGS) entry which is preliminary data.</text>
</comment>
<protein>
    <recommendedName>
        <fullName evidence="3 9">DNA repair protein RecN</fullName>
    </recommendedName>
    <alternativeName>
        <fullName evidence="8 9">Recombination protein N</fullName>
    </alternativeName>
</protein>
<keyword evidence="5 9" id="KW-0227">DNA damage</keyword>
<comment type="similarity">
    <text evidence="2 9">Belongs to the RecN family.</text>
</comment>
<dbReference type="Proteomes" id="UP000249417">
    <property type="component" value="Unassembled WGS sequence"/>
</dbReference>
<evidence type="ECO:0000256" key="8">
    <source>
        <dbReference type="ARBA" id="ARBA00033408"/>
    </source>
</evidence>
<evidence type="ECO:0000313" key="13">
    <source>
        <dbReference type="Proteomes" id="UP000249417"/>
    </source>
</evidence>
<dbReference type="Pfam" id="PF02463">
    <property type="entry name" value="SMC_N"/>
    <property type="match status" value="1"/>
</dbReference>
<evidence type="ECO:0000256" key="7">
    <source>
        <dbReference type="ARBA" id="ARBA00023204"/>
    </source>
</evidence>
<keyword evidence="6" id="KW-0067">ATP-binding</keyword>
<dbReference type="GO" id="GO:0005524">
    <property type="term" value="F:ATP binding"/>
    <property type="evidence" value="ECO:0007669"/>
    <property type="project" value="UniProtKB-KW"/>
</dbReference>
<dbReference type="GO" id="GO:0009432">
    <property type="term" value="P:SOS response"/>
    <property type="evidence" value="ECO:0007669"/>
    <property type="project" value="TreeGrafter"/>
</dbReference>
<name>A0A2W5N593_9BACT</name>
<dbReference type="Gene3D" id="3.40.50.300">
    <property type="entry name" value="P-loop containing nucleotide triphosphate hydrolases"/>
    <property type="match status" value="2"/>
</dbReference>
<evidence type="ECO:0000313" key="12">
    <source>
        <dbReference type="EMBL" id="PZQ48671.1"/>
    </source>
</evidence>
<organism evidence="12 13">
    <name type="scientific">Micavibrio aeruginosavorus</name>
    <dbReference type="NCBI Taxonomy" id="349221"/>
    <lineage>
        <taxon>Bacteria</taxon>
        <taxon>Pseudomonadati</taxon>
        <taxon>Bdellovibrionota</taxon>
        <taxon>Bdellovibrionia</taxon>
        <taxon>Bdellovibrionales</taxon>
        <taxon>Pseudobdellovibrionaceae</taxon>
        <taxon>Micavibrio</taxon>
    </lineage>
</organism>
<evidence type="ECO:0000256" key="9">
    <source>
        <dbReference type="PIRNR" id="PIRNR003128"/>
    </source>
</evidence>
<proteinExistence type="inferred from homology"/>
<reference evidence="12 13" key="1">
    <citation type="submission" date="2017-08" db="EMBL/GenBank/DDBJ databases">
        <title>Infants hospitalized years apart are colonized by the same room-sourced microbial strains.</title>
        <authorList>
            <person name="Brooks B."/>
            <person name="Olm M.R."/>
            <person name="Firek B.A."/>
            <person name="Baker R."/>
            <person name="Thomas B.C."/>
            <person name="Morowitz M.J."/>
            <person name="Banfield J.F."/>
        </authorList>
    </citation>
    <scope>NUCLEOTIDE SEQUENCE [LARGE SCALE GENOMIC DNA]</scope>
    <source>
        <strain evidence="12">S2_005_002_R2_29</strain>
    </source>
</reference>
<evidence type="ECO:0000256" key="2">
    <source>
        <dbReference type="ARBA" id="ARBA00009441"/>
    </source>
</evidence>
<dbReference type="AlphaFoldDB" id="A0A2W5N593"/>
<dbReference type="GO" id="GO:0006281">
    <property type="term" value="P:DNA repair"/>
    <property type="evidence" value="ECO:0007669"/>
    <property type="project" value="UniProtKB-KW"/>
</dbReference>